<feature type="region of interest" description="Disordered" evidence="1">
    <location>
        <begin position="1"/>
        <end position="35"/>
    </location>
</feature>
<dbReference type="AlphaFoldDB" id="A0A6A7A9K8"/>
<name>A0A6A7A9K8_9PLEO</name>
<protein>
    <submittedName>
        <fullName evidence="2">Uncharacterized protein</fullName>
    </submittedName>
</protein>
<evidence type="ECO:0000313" key="2">
    <source>
        <dbReference type="EMBL" id="KAF2829357.1"/>
    </source>
</evidence>
<sequence length="123" mass="13061">MPSLTPTPTPTPTPSPTPAPASQCTSGATFRGGGRANNEYRMVCDTVCGATRLLERTTQVNFTSCVKACDFDKPFGDDDSSFTTVVVNFFKAIGACEWYAYDGPASTPNTDANCALIVDEFAL</sequence>
<evidence type="ECO:0000256" key="1">
    <source>
        <dbReference type="SAM" id="MobiDB-lite"/>
    </source>
</evidence>
<dbReference type="Proteomes" id="UP000799424">
    <property type="component" value="Unassembled WGS sequence"/>
</dbReference>
<proteinExistence type="predicted"/>
<organism evidence="2 3">
    <name type="scientific">Ophiobolus disseminans</name>
    <dbReference type="NCBI Taxonomy" id="1469910"/>
    <lineage>
        <taxon>Eukaryota</taxon>
        <taxon>Fungi</taxon>
        <taxon>Dikarya</taxon>
        <taxon>Ascomycota</taxon>
        <taxon>Pezizomycotina</taxon>
        <taxon>Dothideomycetes</taxon>
        <taxon>Pleosporomycetidae</taxon>
        <taxon>Pleosporales</taxon>
        <taxon>Pleosporineae</taxon>
        <taxon>Phaeosphaeriaceae</taxon>
        <taxon>Ophiobolus</taxon>
    </lineage>
</organism>
<accession>A0A6A7A9K8</accession>
<reference evidence="2" key="1">
    <citation type="journal article" date="2020" name="Stud. Mycol.">
        <title>101 Dothideomycetes genomes: a test case for predicting lifestyles and emergence of pathogens.</title>
        <authorList>
            <person name="Haridas S."/>
            <person name="Albert R."/>
            <person name="Binder M."/>
            <person name="Bloem J."/>
            <person name="Labutti K."/>
            <person name="Salamov A."/>
            <person name="Andreopoulos B."/>
            <person name="Baker S."/>
            <person name="Barry K."/>
            <person name="Bills G."/>
            <person name="Bluhm B."/>
            <person name="Cannon C."/>
            <person name="Castanera R."/>
            <person name="Culley D."/>
            <person name="Daum C."/>
            <person name="Ezra D."/>
            <person name="Gonzalez J."/>
            <person name="Henrissat B."/>
            <person name="Kuo A."/>
            <person name="Liang C."/>
            <person name="Lipzen A."/>
            <person name="Lutzoni F."/>
            <person name="Magnuson J."/>
            <person name="Mondo S."/>
            <person name="Nolan M."/>
            <person name="Ohm R."/>
            <person name="Pangilinan J."/>
            <person name="Park H.-J."/>
            <person name="Ramirez L."/>
            <person name="Alfaro M."/>
            <person name="Sun H."/>
            <person name="Tritt A."/>
            <person name="Yoshinaga Y."/>
            <person name="Zwiers L.-H."/>
            <person name="Turgeon B."/>
            <person name="Goodwin S."/>
            <person name="Spatafora J."/>
            <person name="Crous P."/>
            <person name="Grigoriev I."/>
        </authorList>
    </citation>
    <scope>NUCLEOTIDE SEQUENCE</scope>
    <source>
        <strain evidence="2">CBS 113818</strain>
    </source>
</reference>
<evidence type="ECO:0000313" key="3">
    <source>
        <dbReference type="Proteomes" id="UP000799424"/>
    </source>
</evidence>
<dbReference type="EMBL" id="MU006221">
    <property type="protein sequence ID" value="KAF2829357.1"/>
    <property type="molecule type" value="Genomic_DNA"/>
</dbReference>
<keyword evidence="3" id="KW-1185">Reference proteome</keyword>
<gene>
    <name evidence="2" type="ORF">CC86DRAFT_368385</name>
</gene>
<feature type="compositionally biased region" description="Pro residues" evidence="1">
    <location>
        <begin position="1"/>
        <end position="19"/>
    </location>
</feature>